<dbReference type="Proteomes" id="UP001223214">
    <property type="component" value="Unassembled WGS sequence"/>
</dbReference>
<gene>
    <name evidence="1" type="ORF">QQF32_01710</name>
</gene>
<organism evidence="1 2">
    <name type="scientific">Lelliottia wanjuensis</name>
    <dbReference type="NCBI Taxonomy" id="3050585"/>
    <lineage>
        <taxon>Bacteria</taxon>
        <taxon>Pseudomonadati</taxon>
        <taxon>Pseudomonadota</taxon>
        <taxon>Gammaproteobacteria</taxon>
        <taxon>Enterobacterales</taxon>
        <taxon>Enterobacteriaceae</taxon>
        <taxon>Lelliottia</taxon>
    </lineage>
</organism>
<name>A0AAP4D0I4_9ENTR</name>
<dbReference type="InterPro" id="IPR042258">
    <property type="entry name" value="DGOK_N"/>
</dbReference>
<keyword evidence="2" id="KW-1185">Reference proteome</keyword>
<dbReference type="EMBL" id="JASSOM010000003">
    <property type="protein sequence ID" value="MDK9361920.1"/>
    <property type="molecule type" value="Genomic_DNA"/>
</dbReference>
<dbReference type="CDD" id="cd24012">
    <property type="entry name" value="ASKHA_NBD_KDGal-kinase"/>
    <property type="match status" value="1"/>
</dbReference>
<accession>A0AAP4D0I4</accession>
<dbReference type="GO" id="GO:0008671">
    <property type="term" value="F:2-dehydro-3-deoxygalactonokinase activity"/>
    <property type="evidence" value="ECO:0007669"/>
    <property type="project" value="InterPro"/>
</dbReference>
<dbReference type="Gene3D" id="3.30.420.310">
    <property type="entry name" value="2-keto-3-deoxy-galactonokinase, C-terminal domain"/>
    <property type="match status" value="1"/>
</dbReference>
<reference evidence="1 2" key="1">
    <citation type="submission" date="2023-06" db="EMBL/GenBank/DDBJ databases">
        <title>Identification and characterization of antibiotic-resistant Gram-negative bacteria.</title>
        <authorList>
            <person name="Cho G.-S."/>
            <person name="Lee J."/>
            <person name="Tai E."/>
            <person name="Jeong S."/>
            <person name="Kim I."/>
            <person name="Kim B.-E."/>
            <person name="Jeong M.-I."/>
            <person name="Oh K.-K."/>
            <person name="Franz C.M.A.P."/>
        </authorList>
    </citation>
    <scope>NUCLEOTIDE SEQUENCE [LARGE SCALE GENOMIC DNA]</scope>
    <source>
        <strain evidence="1 2">V106_12</strain>
    </source>
</reference>
<dbReference type="Pfam" id="PF05035">
    <property type="entry name" value="DGOK"/>
    <property type="match status" value="1"/>
</dbReference>
<comment type="caution">
    <text evidence="1">The sequence shown here is derived from an EMBL/GenBank/DDBJ whole genome shotgun (WGS) entry which is preliminary data.</text>
</comment>
<sequence length="343" mass="36680">MSVVTVDCGTTNTRVRVWRNNVVVAQASEPVGVRDTARVGNHAILAAGIRHALMQAMAQAENALPDDYIIVASGMVTSDAGLCPLPHLRAPVSLADLAQATVARYIPDIALHPVWFIPGVRNTLADISTDNIGMMDVMRGEEVETFGLLALHAISGPAVIILPGSHTKFVRIDSEQRITACATSMTGELLDLLTRQSLLAASLESRFSHSPDTDYLLKGAQSCRESGLTRACFSVRLLDLFTRATHDQKAGWLLGAALSTDIQTLKTSPALAMTPDTRLIICGKPPLAQALTTLINADPFFTAVPLLIEEYEQTPLSGVGAIAVLNHISALKDRLHHATGDVL</sequence>
<proteinExistence type="predicted"/>
<evidence type="ECO:0000313" key="2">
    <source>
        <dbReference type="Proteomes" id="UP001223214"/>
    </source>
</evidence>
<dbReference type="InterPro" id="IPR007729">
    <property type="entry name" value="DGOK"/>
</dbReference>
<dbReference type="AlphaFoldDB" id="A0AAP4D0I4"/>
<dbReference type="InterPro" id="IPR042257">
    <property type="entry name" value="DGOK_C"/>
</dbReference>
<dbReference type="GO" id="GO:0034194">
    <property type="term" value="P:D-galactonate catabolic process"/>
    <property type="evidence" value="ECO:0007669"/>
    <property type="project" value="InterPro"/>
</dbReference>
<protein>
    <submittedName>
        <fullName evidence="1">2-dehydro-3-deoxygalactonokinase</fullName>
    </submittedName>
</protein>
<dbReference type="RefSeq" id="WP_285149672.1">
    <property type="nucleotide sequence ID" value="NZ_JASSOM010000003.1"/>
</dbReference>
<dbReference type="Gene3D" id="3.30.420.300">
    <property type="entry name" value="2-keto-3-deoxy-galactonokinase, substrate binding domain"/>
    <property type="match status" value="1"/>
</dbReference>
<evidence type="ECO:0000313" key="1">
    <source>
        <dbReference type="EMBL" id="MDK9361920.1"/>
    </source>
</evidence>